<keyword evidence="2" id="KW-1133">Transmembrane helix</keyword>
<dbReference type="PANTHER" id="PTHR35893">
    <property type="entry name" value="INNER MEMBRANE PROTEIN-RELATED"/>
    <property type="match status" value="1"/>
</dbReference>
<reference evidence="3 4" key="1">
    <citation type="submission" date="2018-06" db="EMBL/GenBank/DDBJ databases">
        <title>Genomic Encyclopedia of Type Strains, Phase IV (KMG-IV): sequencing the most valuable type-strain genomes for metagenomic binning, comparative biology and taxonomic classification.</title>
        <authorList>
            <person name="Goeker M."/>
        </authorList>
    </citation>
    <scope>NUCLEOTIDE SEQUENCE [LARGE SCALE GENOMIC DNA]</scope>
    <source>
        <strain evidence="3 4">DSM 25532</strain>
    </source>
</reference>
<dbReference type="EMBL" id="QNRR01000001">
    <property type="protein sequence ID" value="RBP47459.1"/>
    <property type="molecule type" value="Genomic_DNA"/>
</dbReference>
<evidence type="ECO:0000313" key="3">
    <source>
        <dbReference type="EMBL" id="RBP47459.1"/>
    </source>
</evidence>
<gene>
    <name evidence="3" type="ORF">DES53_101256</name>
</gene>
<dbReference type="PANTHER" id="PTHR35893:SF3">
    <property type="entry name" value="INNER MEMBRANE PROTEIN"/>
    <property type="match status" value="1"/>
</dbReference>
<sequence length="106" mass="11587">MSTSGPSVDTLKRDVRTLADDTMKMAQNRFVEPAMDAAQRASVQARKALEQSRDRMNQQLAVAERYAARGYDQTTTWISANPLAAVGIAVGAGLLLSSIFRLSSRR</sequence>
<keyword evidence="1" id="KW-0175">Coiled coil</keyword>
<evidence type="ECO:0000256" key="1">
    <source>
        <dbReference type="SAM" id="Coils"/>
    </source>
</evidence>
<feature type="transmembrane region" description="Helical" evidence="2">
    <location>
        <begin position="83"/>
        <end position="102"/>
    </location>
</feature>
<comment type="caution">
    <text evidence="3">The sequence shown here is derived from an EMBL/GenBank/DDBJ whole genome shotgun (WGS) entry which is preliminary data.</text>
</comment>
<dbReference type="AlphaFoldDB" id="A0A366HUU9"/>
<evidence type="ECO:0000313" key="4">
    <source>
        <dbReference type="Proteomes" id="UP000253426"/>
    </source>
</evidence>
<dbReference type="Proteomes" id="UP000253426">
    <property type="component" value="Unassembled WGS sequence"/>
</dbReference>
<keyword evidence="4" id="KW-1185">Reference proteome</keyword>
<dbReference type="GO" id="GO:0043022">
    <property type="term" value="F:ribosome binding"/>
    <property type="evidence" value="ECO:0007669"/>
    <property type="project" value="InterPro"/>
</dbReference>
<dbReference type="RefSeq" id="WP_113956393.1">
    <property type="nucleotide sequence ID" value="NZ_QNRR01000001.1"/>
</dbReference>
<accession>A0A366HUU9</accession>
<dbReference type="InterPro" id="IPR010279">
    <property type="entry name" value="YqjD/ElaB"/>
</dbReference>
<feature type="coiled-coil region" evidence="1">
    <location>
        <begin position="35"/>
        <end position="66"/>
    </location>
</feature>
<keyword evidence="2" id="KW-0472">Membrane</keyword>
<keyword evidence="2" id="KW-0812">Transmembrane</keyword>
<protein>
    <submittedName>
        <fullName evidence="3">ElaB/YqjD/DUF883 family membrane-anchored ribosome-binding protein</fullName>
    </submittedName>
</protein>
<organism evidence="3 4">
    <name type="scientific">Roseimicrobium gellanilyticum</name>
    <dbReference type="NCBI Taxonomy" id="748857"/>
    <lineage>
        <taxon>Bacteria</taxon>
        <taxon>Pseudomonadati</taxon>
        <taxon>Verrucomicrobiota</taxon>
        <taxon>Verrucomicrobiia</taxon>
        <taxon>Verrucomicrobiales</taxon>
        <taxon>Verrucomicrobiaceae</taxon>
        <taxon>Roseimicrobium</taxon>
    </lineage>
</organism>
<evidence type="ECO:0000256" key="2">
    <source>
        <dbReference type="SAM" id="Phobius"/>
    </source>
</evidence>
<name>A0A366HUU9_9BACT</name>
<proteinExistence type="predicted"/>